<protein>
    <recommendedName>
        <fullName evidence="2">PiggyBac transposable element-derived protein domain-containing protein</fullName>
    </recommendedName>
</protein>
<dbReference type="Proteomes" id="UP000821837">
    <property type="component" value="Unassembled WGS sequence"/>
</dbReference>
<dbReference type="PANTHER" id="PTHR47272:SF2">
    <property type="entry name" value="PIGGYBAC TRANSPOSABLE ELEMENT-DERIVED PROTEIN 3-LIKE"/>
    <property type="match status" value="1"/>
</dbReference>
<sequence>MDFEIYQGKSTPLAETSLGLGPNAVLRLVRTLPEKSSIFFDRYFTTIPLLDELLKKGIDGTGTIMANRVRSVRFRGDAEMKQGDLDELTQNDEVAIVKWKDSRTVLLASTCAGATNVQPVKRWSKKEKYIDVPAPEVVRRYNASMGALGGVFEAAAIRHSVQSVDSAVASATSLPLASVLANAYGAVVNTRLPRAASPAASTAAGPAQLTLPPVLAGRRNVEWPPCWPPQPRRFVTVVNKAAQCREKALAAADIAADPAVVGTVLYCPLSPGGTFKGSPRLTLAAAFATRPGVVAVRINHRRNILAADTSAQPCLSELLTKRSSTAFPSLLGCLRIGARASVRAPRRRRAHGHGAVRGHFIQGPGGCGNQAGTSLFAGFSCEYGTPDRVQSSAGNAGTSGTSPRHASVPATAVCGVPHMRPTTSDRRHLPSSCQLRRETCSRRPHLSSLAGGEESGHIHGRRSNTALEKGGQSCSTRGVPQENSARDCAHVVRLEEEASEQDGAIESALDSIIITLGSDASSCSDSSLRRKAAVILATSDDYVTRRQALERAGNVVNSNRQGSAVVDKARSFHDALTAGHAANTAASTASDECAGCRHQGCSVGRTCCGHSCSAPLYPGRLTGSCDVRRGSGLTLQTGAPLRG</sequence>
<reference evidence="3" key="1">
    <citation type="journal article" date="2020" name="Cell">
        <title>Large-Scale Comparative Analyses of Tick Genomes Elucidate Their Genetic Diversity and Vector Capacities.</title>
        <authorList>
            <consortium name="Tick Genome and Microbiome Consortium (TIGMIC)"/>
            <person name="Jia N."/>
            <person name="Wang J."/>
            <person name="Shi W."/>
            <person name="Du L."/>
            <person name="Sun Y."/>
            <person name="Zhan W."/>
            <person name="Jiang J.F."/>
            <person name="Wang Q."/>
            <person name="Zhang B."/>
            <person name="Ji P."/>
            <person name="Bell-Sakyi L."/>
            <person name="Cui X.M."/>
            <person name="Yuan T.T."/>
            <person name="Jiang B.G."/>
            <person name="Yang W.F."/>
            <person name="Lam T.T."/>
            <person name="Chang Q.C."/>
            <person name="Ding S.J."/>
            <person name="Wang X.J."/>
            <person name="Zhu J.G."/>
            <person name="Ruan X.D."/>
            <person name="Zhao L."/>
            <person name="Wei J.T."/>
            <person name="Ye R.Z."/>
            <person name="Que T.C."/>
            <person name="Du C.H."/>
            <person name="Zhou Y.H."/>
            <person name="Cheng J.X."/>
            <person name="Dai P.F."/>
            <person name="Guo W.B."/>
            <person name="Han X.H."/>
            <person name="Huang E.J."/>
            <person name="Li L.F."/>
            <person name="Wei W."/>
            <person name="Gao Y.C."/>
            <person name="Liu J.Z."/>
            <person name="Shao H.Z."/>
            <person name="Wang X."/>
            <person name="Wang C.C."/>
            <person name="Yang T.C."/>
            <person name="Huo Q.B."/>
            <person name="Li W."/>
            <person name="Chen H.Y."/>
            <person name="Chen S.E."/>
            <person name="Zhou L.G."/>
            <person name="Ni X.B."/>
            <person name="Tian J.H."/>
            <person name="Sheng Y."/>
            <person name="Liu T."/>
            <person name="Pan Y.S."/>
            <person name="Xia L.Y."/>
            <person name="Li J."/>
            <person name="Zhao F."/>
            <person name="Cao W.C."/>
        </authorList>
    </citation>
    <scope>NUCLEOTIDE SEQUENCE</scope>
    <source>
        <strain evidence="3">Rsan-2018</strain>
    </source>
</reference>
<evidence type="ECO:0000313" key="4">
    <source>
        <dbReference type="Proteomes" id="UP000821837"/>
    </source>
</evidence>
<dbReference type="VEuPathDB" id="VectorBase:RSAN_029221"/>
<proteinExistence type="predicted"/>
<name>A0A9D4PVT3_RHISA</name>
<reference evidence="3" key="2">
    <citation type="submission" date="2021-09" db="EMBL/GenBank/DDBJ databases">
        <authorList>
            <person name="Jia N."/>
            <person name="Wang J."/>
            <person name="Shi W."/>
            <person name="Du L."/>
            <person name="Sun Y."/>
            <person name="Zhan W."/>
            <person name="Jiang J."/>
            <person name="Wang Q."/>
            <person name="Zhang B."/>
            <person name="Ji P."/>
            <person name="Sakyi L.B."/>
            <person name="Cui X."/>
            <person name="Yuan T."/>
            <person name="Jiang B."/>
            <person name="Yang W."/>
            <person name="Lam T.T.-Y."/>
            <person name="Chang Q."/>
            <person name="Ding S."/>
            <person name="Wang X."/>
            <person name="Zhu J."/>
            <person name="Ruan X."/>
            <person name="Zhao L."/>
            <person name="Wei J."/>
            <person name="Que T."/>
            <person name="Du C."/>
            <person name="Cheng J."/>
            <person name="Dai P."/>
            <person name="Han X."/>
            <person name="Huang E."/>
            <person name="Gao Y."/>
            <person name="Liu J."/>
            <person name="Shao H."/>
            <person name="Ye R."/>
            <person name="Li L."/>
            <person name="Wei W."/>
            <person name="Wang X."/>
            <person name="Wang C."/>
            <person name="Huo Q."/>
            <person name="Li W."/>
            <person name="Guo W."/>
            <person name="Chen H."/>
            <person name="Chen S."/>
            <person name="Zhou L."/>
            <person name="Zhou L."/>
            <person name="Ni X."/>
            <person name="Tian J."/>
            <person name="Zhou Y."/>
            <person name="Sheng Y."/>
            <person name="Liu T."/>
            <person name="Pan Y."/>
            <person name="Xia L."/>
            <person name="Li J."/>
            <person name="Zhao F."/>
            <person name="Cao W."/>
        </authorList>
    </citation>
    <scope>NUCLEOTIDE SEQUENCE</scope>
    <source>
        <strain evidence="3">Rsan-2018</strain>
        <tissue evidence="3">Larvae</tissue>
    </source>
</reference>
<dbReference type="AlphaFoldDB" id="A0A9D4PVT3"/>
<dbReference type="Pfam" id="PF13843">
    <property type="entry name" value="DDE_Tnp_1_7"/>
    <property type="match status" value="1"/>
</dbReference>
<organism evidence="3 4">
    <name type="scientific">Rhipicephalus sanguineus</name>
    <name type="common">Brown dog tick</name>
    <name type="synonym">Ixodes sanguineus</name>
    <dbReference type="NCBI Taxonomy" id="34632"/>
    <lineage>
        <taxon>Eukaryota</taxon>
        <taxon>Metazoa</taxon>
        <taxon>Ecdysozoa</taxon>
        <taxon>Arthropoda</taxon>
        <taxon>Chelicerata</taxon>
        <taxon>Arachnida</taxon>
        <taxon>Acari</taxon>
        <taxon>Parasitiformes</taxon>
        <taxon>Ixodida</taxon>
        <taxon>Ixodoidea</taxon>
        <taxon>Ixodidae</taxon>
        <taxon>Rhipicephalinae</taxon>
        <taxon>Rhipicephalus</taxon>
        <taxon>Rhipicephalus</taxon>
    </lineage>
</organism>
<feature type="region of interest" description="Disordered" evidence="1">
    <location>
        <begin position="388"/>
        <end position="407"/>
    </location>
</feature>
<feature type="region of interest" description="Disordered" evidence="1">
    <location>
        <begin position="444"/>
        <end position="482"/>
    </location>
</feature>
<gene>
    <name evidence="3" type="ORF">HPB52_005793</name>
</gene>
<feature type="domain" description="PiggyBac transposable element-derived protein" evidence="2">
    <location>
        <begin position="2"/>
        <end position="149"/>
    </location>
</feature>
<evidence type="ECO:0000313" key="3">
    <source>
        <dbReference type="EMBL" id="KAH7956057.1"/>
    </source>
</evidence>
<comment type="caution">
    <text evidence="3">The sequence shown here is derived from an EMBL/GenBank/DDBJ whole genome shotgun (WGS) entry which is preliminary data.</text>
</comment>
<dbReference type="PANTHER" id="PTHR47272">
    <property type="entry name" value="DDE_TNP_1_7 DOMAIN-CONTAINING PROTEIN"/>
    <property type="match status" value="1"/>
</dbReference>
<dbReference type="EMBL" id="JABSTV010001250">
    <property type="protein sequence ID" value="KAH7956057.1"/>
    <property type="molecule type" value="Genomic_DNA"/>
</dbReference>
<evidence type="ECO:0000259" key="2">
    <source>
        <dbReference type="Pfam" id="PF13843"/>
    </source>
</evidence>
<feature type="compositionally biased region" description="Low complexity" evidence="1">
    <location>
        <begin position="391"/>
        <end position="402"/>
    </location>
</feature>
<evidence type="ECO:0000256" key="1">
    <source>
        <dbReference type="SAM" id="MobiDB-lite"/>
    </source>
</evidence>
<feature type="compositionally biased region" description="Polar residues" evidence="1">
    <location>
        <begin position="472"/>
        <end position="482"/>
    </location>
</feature>
<dbReference type="InterPro" id="IPR029526">
    <property type="entry name" value="PGBD"/>
</dbReference>
<accession>A0A9D4PVT3</accession>
<keyword evidence="4" id="KW-1185">Reference proteome</keyword>